<comment type="caution">
    <text evidence="1">The sequence shown here is derived from an EMBL/GenBank/DDBJ whole genome shotgun (WGS) entry which is preliminary data.</text>
</comment>
<protein>
    <submittedName>
        <fullName evidence="1">Uncharacterized protein</fullName>
    </submittedName>
</protein>
<name>A0AAN8S5A4_POLSC</name>
<organism evidence="1 2">
    <name type="scientific">Polyplax serrata</name>
    <name type="common">Common mouse louse</name>
    <dbReference type="NCBI Taxonomy" id="468196"/>
    <lineage>
        <taxon>Eukaryota</taxon>
        <taxon>Metazoa</taxon>
        <taxon>Ecdysozoa</taxon>
        <taxon>Arthropoda</taxon>
        <taxon>Hexapoda</taxon>
        <taxon>Insecta</taxon>
        <taxon>Pterygota</taxon>
        <taxon>Neoptera</taxon>
        <taxon>Paraneoptera</taxon>
        <taxon>Psocodea</taxon>
        <taxon>Troctomorpha</taxon>
        <taxon>Phthiraptera</taxon>
        <taxon>Anoplura</taxon>
        <taxon>Polyplacidae</taxon>
        <taxon>Polyplax</taxon>
    </lineage>
</organism>
<dbReference type="NCBIfam" id="NF008747">
    <property type="entry name" value="PRK11780.1"/>
    <property type="match status" value="1"/>
</dbReference>
<dbReference type="SUPFAM" id="SSF52317">
    <property type="entry name" value="Class I glutamine amidotransferase-like"/>
    <property type="match status" value="1"/>
</dbReference>
<dbReference type="EMBL" id="JAWJWE010000003">
    <property type="protein sequence ID" value="KAK6638865.1"/>
    <property type="molecule type" value="Genomic_DNA"/>
</dbReference>
<reference evidence="1 2" key="1">
    <citation type="submission" date="2023-10" db="EMBL/GenBank/DDBJ databases">
        <title>Genomes of two closely related lineages of the louse Polyplax serrata with different host specificities.</title>
        <authorList>
            <person name="Martinu J."/>
            <person name="Tarabai H."/>
            <person name="Stefka J."/>
            <person name="Hypsa V."/>
        </authorList>
    </citation>
    <scope>NUCLEOTIDE SEQUENCE [LARGE SCALE GENOMIC DNA]</scope>
    <source>
        <strain evidence="1">HR10_N</strain>
    </source>
</reference>
<dbReference type="InterPro" id="IPR029062">
    <property type="entry name" value="Class_I_gatase-like"/>
</dbReference>
<dbReference type="PANTHER" id="PTHR10224">
    <property type="entry name" value="ES1 PROTEIN HOMOLOG, MITOCHONDRIAL"/>
    <property type="match status" value="1"/>
</dbReference>
<dbReference type="Gene3D" id="3.40.50.880">
    <property type="match status" value="1"/>
</dbReference>
<evidence type="ECO:0000313" key="2">
    <source>
        <dbReference type="Proteomes" id="UP001372834"/>
    </source>
</evidence>
<dbReference type="Proteomes" id="UP001372834">
    <property type="component" value="Unassembled WGS sequence"/>
</dbReference>
<dbReference type="AlphaFoldDB" id="A0AAN8S5A4"/>
<evidence type="ECO:0000313" key="1">
    <source>
        <dbReference type="EMBL" id="KAK6638865.1"/>
    </source>
</evidence>
<sequence length="248" mass="26956">MLKTMSCINKCQMSQNSIRGYAKGKKKRFAVVLSGSGMLDGTEIHEAASAVIHLTKHNYEPIFYGVTCPQADVIDHSKGCPMNEIRSAIVEAARIARGKICPINDLSACDAAGVVFPGGFGVAKILTSYAADGAACTVNAEVLRVLQEFHDAQKPLAFMCISAILPARVFPRVKVTLGMKGDVQKWPHSDAVDAANQMGAEVEPRRVDEISFDKQHFVFSTPAFMYNGTFHQVFEGIGLMIDTMNKVI</sequence>
<dbReference type="PANTHER" id="PTHR10224:SF12">
    <property type="entry name" value="GLYOXALASE ELBB"/>
    <property type="match status" value="1"/>
</dbReference>
<proteinExistence type="predicted"/>
<accession>A0AAN8S5A4</accession>
<gene>
    <name evidence="1" type="ORF">RUM43_007134</name>
</gene>